<name>Q5FK10_LACAC</name>
<dbReference type="eggNOG" id="ENOG5030A4Y">
    <property type="taxonomic scope" value="Bacteria"/>
</dbReference>
<sequence length="189" mass="22422">MTQQFEKLTAEDLDCCRKLFFGITRKFQQFSYSNFYIFNVRKTIKILEIYYNWLLSQKSENFNKLYYKFWTESDMDITEVSLLLLPIVHNKEKEIQRVANLLIQLNNTNESHIFNDIRTNASGLPVKNTIYPATRTSLEKVYSISKYENNIEYSSSIKKFLTLYSDSKFDPKDLIIFFDDTLNTDTSVN</sequence>
<evidence type="ECO:0000313" key="1">
    <source>
        <dbReference type="EMBL" id="AAV42964.1"/>
    </source>
</evidence>
<gene>
    <name evidence="1" type="ordered locus">LBA1120</name>
</gene>
<dbReference type="AlphaFoldDB" id="Q5FK10"/>
<dbReference type="GeneID" id="93289775"/>
<organism evidence="2">
    <name type="scientific">Lactobacillus acidophilus (strain ATCC 700396 / NCK56 / N2 / NCFM)</name>
    <dbReference type="NCBI Taxonomy" id="272621"/>
    <lineage>
        <taxon>Bacteria</taxon>
        <taxon>Bacillati</taxon>
        <taxon>Bacillota</taxon>
        <taxon>Bacilli</taxon>
        <taxon>Lactobacillales</taxon>
        <taxon>Lactobacillaceae</taxon>
        <taxon>Lactobacillus</taxon>
    </lineage>
</organism>
<evidence type="ECO:0000313" key="2">
    <source>
        <dbReference type="Proteomes" id="UP000006381"/>
    </source>
</evidence>
<dbReference type="KEGG" id="lac:LBA1120"/>
<dbReference type="OrthoDB" id="9919805at2"/>
<proteinExistence type="predicted"/>
<dbReference type="EMBL" id="CP000033">
    <property type="protein sequence ID" value="AAV42964.1"/>
    <property type="molecule type" value="Genomic_DNA"/>
</dbReference>
<dbReference type="Proteomes" id="UP000006381">
    <property type="component" value="Chromosome"/>
</dbReference>
<protein>
    <submittedName>
        <fullName evidence="1">Uncharacterized protein</fullName>
    </submittedName>
</protein>
<dbReference type="HOGENOM" id="CLU_1244028_0_0_9"/>
<dbReference type="BioCyc" id="LACI272621:G1G49-1115-MONOMER"/>
<dbReference type="PATRIC" id="fig|272621.13.peg.1066"/>
<reference evidence="1 2" key="1">
    <citation type="journal article" date="2005" name="Proc. Natl. Acad. Sci. U.S.A.">
        <title>Complete genome sequence of the probiotic lactic acid bacterium Lactobacillus acidophilus NCFM.</title>
        <authorList>
            <person name="Altermann E."/>
            <person name="Russell W.M."/>
            <person name="Azcarate-Peril M.A."/>
            <person name="Barrangou R."/>
            <person name="Buck B.L."/>
            <person name="McAuliffe O."/>
            <person name="Souther N."/>
            <person name="Dobson A."/>
            <person name="Duong T."/>
            <person name="Callanan M."/>
            <person name="Lick S."/>
            <person name="Hamrick A."/>
            <person name="Cano R."/>
            <person name="Klaenhammer T.R."/>
        </authorList>
    </citation>
    <scope>NUCLEOTIDE SEQUENCE [LARGE SCALE GENOMIC DNA]</scope>
    <source>
        <strain evidence="2">ATCC 700396 / NCK56 / N2 / NCFM</strain>
    </source>
</reference>
<dbReference type="RefSeq" id="WP_003547471.1">
    <property type="nucleotide sequence ID" value="NC_006814.3"/>
</dbReference>
<keyword evidence="2" id="KW-1185">Reference proteome</keyword>
<accession>Q5FK10</accession>